<sequence length="173" mass="18950">MVNVCCRQQIQSDKAVPDIEDHPSTVACSTADRQRQARDTTSGDLIQLPQGAAPNRSISNVSASKCKRPPFLRSLAYRSADSLLEDSPRYGSRSFESFMSKQSKIGGRVNKTHAATRRRASSPRDPAAKVVLGDLTDRMLSLKVDSGQRHSINTAAAEKRISNTAIEKARDDH</sequence>
<evidence type="ECO:0000313" key="3">
    <source>
        <dbReference type="Proteomes" id="UP001281614"/>
    </source>
</evidence>
<evidence type="ECO:0000256" key="1">
    <source>
        <dbReference type="SAM" id="MobiDB-lite"/>
    </source>
</evidence>
<feature type="region of interest" description="Disordered" evidence="1">
    <location>
        <begin position="102"/>
        <end position="127"/>
    </location>
</feature>
<proteinExistence type="predicted"/>
<evidence type="ECO:0000313" key="2">
    <source>
        <dbReference type="EMBL" id="KAK2729289.1"/>
    </source>
</evidence>
<reference evidence="2" key="1">
    <citation type="submission" date="2023-02" db="EMBL/GenBank/DDBJ databases">
        <title>Colletotrichum kahawae CIFC_Que2 genome sequencing and assembly.</title>
        <authorList>
            <person name="Baroncelli R."/>
        </authorList>
    </citation>
    <scope>NUCLEOTIDE SEQUENCE</scope>
    <source>
        <strain evidence="2">CIFC_Que2</strain>
    </source>
</reference>
<dbReference type="EMBL" id="VYYT01000810">
    <property type="protein sequence ID" value="KAK2729289.1"/>
    <property type="molecule type" value="Genomic_DNA"/>
</dbReference>
<feature type="region of interest" description="Disordered" evidence="1">
    <location>
        <begin position="16"/>
        <end position="64"/>
    </location>
</feature>
<accession>A0AAD9XW64</accession>
<protein>
    <submittedName>
        <fullName evidence="2">Uncharacterized protein</fullName>
    </submittedName>
</protein>
<feature type="compositionally biased region" description="Basic residues" evidence="1">
    <location>
        <begin position="110"/>
        <end position="121"/>
    </location>
</feature>
<name>A0AAD9XW64_COLKA</name>
<dbReference type="Proteomes" id="UP001281614">
    <property type="component" value="Unassembled WGS sequence"/>
</dbReference>
<organism evidence="2 3">
    <name type="scientific">Colletotrichum kahawae</name>
    <name type="common">Coffee berry disease fungus</name>
    <dbReference type="NCBI Taxonomy" id="34407"/>
    <lineage>
        <taxon>Eukaryota</taxon>
        <taxon>Fungi</taxon>
        <taxon>Dikarya</taxon>
        <taxon>Ascomycota</taxon>
        <taxon>Pezizomycotina</taxon>
        <taxon>Sordariomycetes</taxon>
        <taxon>Hypocreomycetidae</taxon>
        <taxon>Glomerellales</taxon>
        <taxon>Glomerellaceae</taxon>
        <taxon>Colletotrichum</taxon>
        <taxon>Colletotrichum gloeosporioides species complex</taxon>
    </lineage>
</organism>
<gene>
    <name evidence="2" type="ORF">CKAH01_10377</name>
</gene>
<keyword evidence="3" id="KW-1185">Reference proteome</keyword>
<comment type="caution">
    <text evidence="2">The sequence shown here is derived from an EMBL/GenBank/DDBJ whole genome shotgun (WGS) entry which is preliminary data.</text>
</comment>
<dbReference type="AlphaFoldDB" id="A0AAD9XW64"/>